<keyword evidence="2" id="KW-1185">Reference proteome</keyword>
<dbReference type="Pfam" id="PF07642">
    <property type="entry name" value="BBP2"/>
    <property type="match status" value="1"/>
</dbReference>
<sequence>MRKLVVLLLLPLFVWSQNDSIKIEWGGFLDTYYSYDLDAPKGEQKLPFLYNYNRHNEFAVNLALLKAKVTYDNFYASVALQAGTYVEDNYANESVKYLNEAYVGIYLDANKKHSVEMGILPSYIGLESATTFNNLTLTRSILADNSPYFMTGLWYHYNPNARWSFGALVTNGWQRIHKADRSVEPAFGTQITYKPNTRHTFNWSSYSGKEDYATYTGMRWFENLYWDAQWNSKWHTVVGYDIGWQQTPNGYKSWWAPLFIAQYSWNTHWQTALRGEYYHDKSNVMIDQPLPFKTWGTSVNTDYIVNKYCKFRIEARYLSATENVLNGQTNSLFLTSSLVMGF</sequence>
<dbReference type="RefSeq" id="WP_129461073.1">
    <property type="nucleotide sequence ID" value="NZ_SBKN01000003.1"/>
</dbReference>
<name>A0A4Q1K8T2_9FLAO</name>
<dbReference type="OrthoDB" id="103154at2"/>
<gene>
    <name evidence="1" type="ORF">EQG61_06320</name>
</gene>
<reference evidence="2" key="1">
    <citation type="submission" date="2019-01" db="EMBL/GenBank/DDBJ databases">
        <title>Cytophagaceae bacterium strain CAR-16.</title>
        <authorList>
            <person name="Chen W.-M."/>
        </authorList>
    </citation>
    <scope>NUCLEOTIDE SEQUENCE [LARGE SCALE GENOMIC DNA]</scope>
    <source>
        <strain evidence="2">WWJ-16</strain>
    </source>
</reference>
<dbReference type="Proteomes" id="UP000289857">
    <property type="component" value="Unassembled WGS sequence"/>
</dbReference>
<comment type="caution">
    <text evidence="1">The sequence shown here is derived from an EMBL/GenBank/DDBJ whole genome shotgun (WGS) entry which is preliminary data.</text>
</comment>
<protein>
    <submittedName>
        <fullName evidence="1">Porin</fullName>
    </submittedName>
</protein>
<evidence type="ECO:0000313" key="2">
    <source>
        <dbReference type="Proteomes" id="UP000289857"/>
    </source>
</evidence>
<dbReference type="AlphaFoldDB" id="A0A4Q1K8T2"/>
<dbReference type="EMBL" id="SBKN01000003">
    <property type="protein sequence ID" value="RXR22843.1"/>
    <property type="molecule type" value="Genomic_DNA"/>
</dbReference>
<accession>A0A4Q1K8T2</accession>
<organism evidence="1 2">
    <name type="scientific">Flavobacterium stagni</name>
    <dbReference type="NCBI Taxonomy" id="2506421"/>
    <lineage>
        <taxon>Bacteria</taxon>
        <taxon>Pseudomonadati</taxon>
        <taxon>Bacteroidota</taxon>
        <taxon>Flavobacteriia</taxon>
        <taxon>Flavobacteriales</taxon>
        <taxon>Flavobacteriaceae</taxon>
        <taxon>Flavobacterium</taxon>
    </lineage>
</organism>
<proteinExistence type="predicted"/>
<dbReference type="InterPro" id="IPR011486">
    <property type="entry name" value="BBP2"/>
</dbReference>
<dbReference type="SUPFAM" id="SSF56935">
    <property type="entry name" value="Porins"/>
    <property type="match status" value="1"/>
</dbReference>
<evidence type="ECO:0000313" key="1">
    <source>
        <dbReference type="EMBL" id="RXR22843.1"/>
    </source>
</evidence>